<name>A5BF86_VITVI</name>
<gene>
    <name evidence="1" type="ORF">VITISV_042090</name>
</gene>
<sequence length="183" mass="20910">MDIIGHSANENSMESIDNYPRNIDDVQFLSSRIYDNLGMDDTSIGNYSNQAQQSICFQPIAEVVPGEMRIPHALYASHLPFYVLSIGSVFVNTRPASFFHERSFMDSMGEDTTHWMMQFMYQQPMRMKSMEATVPLFGTYDPNLMAVNQGSRANNVIKSIKKELHLAASVSLCQRLQRRELRT</sequence>
<proteinExistence type="predicted"/>
<accession>A5BF86</accession>
<reference evidence="1" key="1">
    <citation type="journal article" date="2007" name="PLoS ONE">
        <title>The first genome sequence of an elite grapevine cultivar (Pinot noir Vitis vinifera L.): coping with a highly heterozygous genome.</title>
        <authorList>
            <person name="Velasco R."/>
            <person name="Zharkikh A."/>
            <person name="Troggio M."/>
            <person name="Cartwright D.A."/>
            <person name="Cestaro A."/>
            <person name="Pruss D."/>
            <person name="Pindo M."/>
            <person name="FitzGerald L.M."/>
            <person name="Vezzulli S."/>
            <person name="Reid J."/>
            <person name="Malacarne G."/>
            <person name="Iliev D."/>
            <person name="Coppola G."/>
            <person name="Wardell B."/>
            <person name="Micheletti D."/>
            <person name="Macalma T."/>
            <person name="Facci M."/>
            <person name="Mitchell J.T."/>
            <person name="Perazzolli M."/>
            <person name="Eldredge G."/>
            <person name="Gatto P."/>
            <person name="Oyzerski R."/>
            <person name="Moretto M."/>
            <person name="Gutin N."/>
            <person name="Stefanini M."/>
            <person name="Chen Y."/>
            <person name="Segala C."/>
            <person name="Davenport C."/>
            <person name="Dematte L."/>
            <person name="Mraz A."/>
            <person name="Battilana J."/>
            <person name="Stormo K."/>
            <person name="Costa F."/>
            <person name="Tao Q."/>
            <person name="Si-Ammour A."/>
            <person name="Harkins T."/>
            <person name="Lackey A."/>
            <person name="Perbost C."/>
            <person name="Taillon B."/>
            <person name="Stella A."/>
            <person name="Solovyev V."/>
            <person name="Fawcett J.A."/>
            <person name="Sterck L."/>
            <person name="Vandepoele K."/>
            <person name="Grando S.M."/>
            <person name="Toppo S."/>
            <person name="Moser C."/>
            <person name="Lanchbury J."/>
            <person name="Bogden R."/>
            <person name="Skolnick M."/>
            <person name="Sgaramella V."/>
            <person name="Bhatnagar S.K."/>
            <person name="Fontana P."/>
            <person name="Gutin A."/>
            <person name="Van de Peer Y."/>
            <person name="Salamini F."/>
            <person name="Viola R."/>
        </authorList>
    </citation>
    <scope>NUCLEOTIDE SEQUENCE</scope>
</reference>
<dbReference type="EMBL" id="AM457451">
    <property type="protein sequence ID" value="CAN65590.1"/>
    <property type="molecule type" value="Genomic_DNA"/>
</dbReference>
<evidence type="ECO:0000313" key="1">
    <source>
        <dbReference type="EMBL" id="CAN65590.1"/>
    </source>
</evidence>
<organism evidence="1">
    <name type="scientific">Vitis vinifera</name>
    <name type="common">Grape</name>
    <dbReference type="NCBI Taxonomy" id="29760"/>
    <lineage>
        <taxon>Eukaryota</taxon>
        <taxon>Viridiplantae</taxon>
        <taxon>Streptophyta</taxon>
        <taxon>Embryophyta</taxon>
        <taxon>Tracheophyta</taxon>
        <taxon>Spermatophyta</taxon>
        <taxon>Magnoliopsida</taxon>
        <taxon>eudicotyledons</taxon>
        <taxon>Gunneridae</taxon>
        <taxon>Pentapetalae</taxon>
        <taxon>rosids</taxon>
        <taxon>Vitales</taxon>
        <taxon>Vitaceae</taxon>
        <taxon>Viteae</taxon>
        <taxon>Vitis</taxon>
    </lineage>
</organism>
<protein>
    <submittedName>
        <fullName evidence="1">Uncharacterized protein</fullName>
    </submittedName>
</protein>
<dbReference type="ExpressionAtlas" id="A5BF86">
    <property type="expression patterns" value="baseline and differential"/>
</dbReference>
<dbReference type="AlphaFoldDB" id="A5BF86"/>